<comment type="similarity">
    <text evidence="2 9">Belongs to the cytochrome P450 family.</text>
</comment>
<keyword evidence="6 8" id="KW-0408">Iron</keyword>
<dbReference type="AlphaFoldDB" id="A0A8B6DGW1"/>
<dbReference type="GO" id="GO:0016705">
    <property type="term" value="F:oxidoreductase activity, acting on paired donors, with incorporation or reduction of molecular oxygen"/>
    <property type="evidence" value="ECO:0007669"/>
    <property type="project" value="InterPro"/>
</dbReference>
<dbReference type="SUPFAM" id="SSF48264">
    <property type="entry name" value="Cytochrome P450"/>
    <property type="match status" value="1"/>
</dbReference>
<keyword evidence="5 9" id="KW-0560">Oxidoreductase</keyword>
<dbReference type="EMBL" id="UYJE01003329">
    <property type="protein sequence ID" value="VDI18315.1"/>
    <property type="molecule type" value="Genomic_DNA"/>
</dbReference>
<evidence type="ECO:0000256" key="3">
    <source>
        <dbReference type="ARBA" id="ARBA00022617"/>
    </source>
</evidence>
<evidence type="ECO:0008006" key="12">
    <source>
        <dbReference type="Google" id="ProtNLM"/>
    </source>
</evidence>
<keyword evidence="7 9" id="KW-0503">Monooxygenase</keyword>
<evidence type="ECO:0000256" key="7">
    <source>
        <dbReference type="ARBA" id="ARBA00023033"/>
    </source>
</evidence>
<protein>
    <recommendedName>
        <fullName evidence="12">Cytochrome P450</fullName>
    </recommendedName>
</protein>
<feature type="binding site" description="axial binding residue" evidence="8">
    <location>
        <position position="78"/>
    </location>
    <ligand>
        <name>heme</name>
        <dbReference type="ChEBI" id="CHEBI:30413"/>
    </ligand>
    <ligandPart>
        <name>Fe</name>
        <dbReference type="ChEBI" id="CHEBI:18248"/>
    </ligandPart>
</feature>
<evidence type="ECO:0000256" key="4">
    <source>
        <dbReference type="ARBA" id="ARBA00022723"/>
    </source>
</evidence>
<dbReference type="InterPro" id="IPR036396">
    <property type="entry name" value="Cyt_P450_sf"/>
</dbReference>
<organism evidence="10 11">
    <name type="scientific">Mytilus galloprovincialis</name>
    <name type="common">Mediterranean mussel</name>
    <dbReference type="NCBI Taxonomy" id="29158"/>
    <lineage>
        <taxon>Eukaryota</taxon>
        <taxon>Metazoa</taxon>
        <taxon>Spiralia</taxon>
        <taxon>Lophotrochozoa</taxon>
        <taxon>Mollusca</taxon>
        <taxon>Bivalvia</taxon>
        <taxon>Autobranchia</taxon>
        <taxon>Pteriomorphia</taxon>
        <taxon>Mytilida</taxon>
        <taxon>Mytiloidea</taxon>
        <taxon>Mytilidae</taxon>
        <taxon>Mytilinae</taxon>
        <taxon>Mytilus</taxon>
    </lineage>
</organism>
<dbReference type="PANTHER" id="PTHR24279">
    <property type="entry name" value="CYTOCHROME P450"/>
    <property type="match status" value="1"/>
</dbReference>
<dbReference type="Gene3D" id="1.10.630.10">
    <property type="entry name" value="Cytochrome P450"/>
    <property type="match status" value="1"/>
</dbReference>
<dbReference type="PRINTS" id="PR00463">
    <property type="entry name" value="EP450I"/>
</dbReference>
<dbReference type="InterPro" id="IPR001128">
    <property type="entry name" value="Cyt_P450"/>
</dbReference>
<evidence type="ECO:0000313" key="11">
    <source>
        <dbReference type="Proteomes" id="UP000596742"/>
    </source>
</evidence>
<dbReference type="InterPro" id="IPR050479">
    <property type="entry name" value="CYP11_CYP27_families"/>
</dbReference>
<gene>
    <name evidence="10" type="ORF">MGAL_10B046732</name>
</gene>
<sequence>LYPITFATSRHIEDKLEVGGYMLPAGTHVQANLYGMFHDPVLYPDPESFKPERWLQGEMDRTLKSLSNLVWGHGARMCIGRRFAEQEIHIMLTKIVQNFKLEYDNEDIEPVLNTVMTPDRPLRLKFIPRSA</sequence>
<dbReference type="PANTHER" id="PTHR24279:SF120">
    <property type="entry name" value="CYTOCHROME P450"/>
    <property type="match status" value="1"/>
</dbReference>
<dbReference type="GO" id="GO:0020037">
    <property type="term" value="F:heme binding"/>
    <property type="evidence" value="ECO:0007669"/>
    <property type="project" value="InterPro"/>
</dbReference>
<dbReference type="GO" id="GO:0005506">
    <property type="term" value="F:iron ion binding"/>
    <property type="evidence" value="ECO:0007669"/>
    <property type="project" value="InterPro"/>
</dbReference>
<name>A0A8B6DGW1_MYTGA</name>
<accession>A0A8B6DGW1</accession>
<evidence type="ECO:0000256" key="1">
    <source>
        <dbReference type="ARBA" id="ARBA00001971"/>
    </source>
</evidence>
<comment type="cofactor">
    <cofactor evidence="1 8">
        <name>heme</name>
        <dbReference type="ChEBI" id="CHEBI:30413"/>
    </cofactor>
</comment>
<proteinExistence type="inferred from homology"/>
<evidence type="ECO:0000256" key="9">
    <source>
        <dbReference type="RuleBase" id="RU000461"/>
    </source>
</evidence>
<reference evidence="10" key="1">
    <citation type="submission" date="2018-11" db="EMBL/GenBank/DDBJ databases">
        <authorList>
            <person name="Alioto T."/>
            <person name="Alioto T."/>
        </authorList>
    </citation>
    <scope>NUCLEOTIDE SEQUENCE</scope>
</reference>
<dbReference type="Pfam" id="PF00067">
    <property type="entry name" value="p450"/>
    <property type="match status" value="1"/>
</dbReference>
<evidence type="ECO:0000256" key="8">
    <source>
        <dbReference type="PIRSR" id="PIRSR602401-1"/>
    </source>
</evidence>
<feature type="non-terminal residue" evidence="10">
    <location>
        <position position="1"/>
    </location>
</feature>
<evidence type="ECO:0000313" key="10">
    <source>
        <dbReference type="EMBL" id="VDI18315.1"/>
    </source>
</evidence>
<dbReference type="PROSITE" id="PS00086">
    <property type="entry name" value="CYTOCHROME_P450"/>
    <property type="match status" value="1"/>
</dbReference>
<dbReference type="OrthoDB" id="3945418at2759"/>
<comment type="caution">
    <text evidence="10">The sequence shown here is derived from an EMBL/GenBank/DDBJ whole genome shotgun (WGS) entry which is preliminary data.</text>
</comment>
<evidence type="ECO:0000256" key="2">
    <source>
        <dbReference type="ARBA" id="ARBA00010617"/>
    </source>
</evidence>
<keyword evidence="4 8" id="KW-0479">Metal-binding</keyword>
<dbReference type="Proteomes" id="UP000596742">
    <property type="component" value="Unassembled WGS sequence"/>
</dbReference>
<keyword evidence="11" id="KW-1185">Reference proteome</keyword>
<keyword evidence="3 8" id="KW-0349">Heme</keyword>
<evidence type="ECO:0000256" key="5">
    <source>
        <dbReference type="ARBA" id="ARBA00023002"/>
    </source>
</evidence>
<evidence type="ECO:0000256" key="6">
    <source>
        <dbReference type="ARBA" id="ARBA00023004"/>
    </source>
</evidence>
<dbReference type="InterPro" id="IPR002401">
    <property type="entry name" value="Cyt_P450_E_grp-I"/>
</dbReference>
<dbReference type="InterPro" id="IPR017972">
    <property type="entry name" value="Cyt_P450_CS"/>
</dbReference>
<dbReference type="GO" id="GO:0004497">
    <property type="term" value="F:monooxygenase activity"/>
    <property type="evidence" value="ECO:0007669"/>
    <property type="project" value="UniProtKB-KW"/>
</dbReference>